<dbReference type="EMBL" id="BSXW01000111">
    <property type="protein sequence ID" value="GMF12234.1"/>
    <property type="molecule type" value="Genomic_DNA"/>
</dbReference>
<keyword evidence="2" id="KW-1185">Reference proteome</keyword>
<dbReference type="AlphaFoldDB" id="A0A9W6TDV0"/>
<dbReference type="OrthoDB" id="127181at2759"/>
<reference evidence="1" key="1">
    <citation type="submission" date="2023-04" db="EMBL/GenBank/DDBJ databases">
        <title>Phytophthora lilii NBRC 32176.</title>
        <authorList>
            <person name="Ichikawa N."/>
            <person name="Sato H."/>
            <person name="Tonouchi N."/>
        </authorList>
    </citation>
    <scope>NUCLEOTIDE SEQUENCE</scope>
    <source>
        <strain evidence="1">NBRC 32176</strain>
    </source>
</reference>
<proteinExistence type="predicted"/>
<sequence>MDNEQSLDCRYPLEQPKTSTSATYSRPSIAVFYDAFHFSICSPSPRLQLTAMQTYTHLLTPAAVLLALVAGLLDTAASQSVVEQIAEIGSVAVSNAALTSSLTSSVRDALAPFADTLGGQAQQAVQHVVDLANANAVANNELNNALQSLLDSAQTFSQADDNAASILNNGINGIRRLRMEKGK</sequence>
<comment type="caution">
    <text evidence="1">The sequence shown here is derived from an EMBL/GenBank/DDBJ whole genome shotgun (WGS) entry which is preliminary data.</text>
</comment>
<evidence type="ECO:0000313" key="2">
    <source>
        <dbReference type="Proteomes" id="UP001165083"/>
    </source>
</evidence>
<dbReference type="Proteomes" id="UP001165083">
    <property type="component" value="Unassembled WGS sequence"/>
</dbReference>
<protein>
    <submittedName>
        <fullName evidence="1">Unnamed protein product</fullName>
    </submittedName>
</protein>
<organism evidence="1 2">
    <name type="scientific">Phytophthora lilii</name>
    <dbReference type="NCBI Taxonomy" id="2077276"/>
    <lineage>
        <taxon>Eukaryota</taxon>
        <taxon>Sar</taxon>
        <taxon>Stramenopiles</taxon>
        <taxon>Oomycota</taxon>
        <taxon>Peronosporomycetes</taxon>
        <taxon>Peronosporales</taxon>
        <taxon>Peronosporaceae</taxon>
        <taxon>Phytophthora</taxon>
    </lineage>
</organism>
<name>A0A9W6TDV0_9STRA</name>
<accession>A0A9W6TDV0</accession>
<gene>
    <name evidence="1" type="ORF">Plil01_000287200</name>
</gene>
<evidence type="ECO:0000313" key="1">
    <source>
        <dbReference type="EMBL" id="GMF12234.1"/>
    </source>
</evidence>